<evidence type="ECO:0000256" key="1">
    <source>
        <dbReference type="ARBA" id="ARBA00022617"/>
    </source>
</evidence>
<evidence type="ECO:0000313" key="7">
    <source>
        <dbReference type="EMBL" id="MBH0238111.1"/>
    </source>
</evidence>
<keyword evidence="1 4" id="KW-0349">Heme</keyword>
<accession>A0A931I2L3</accession>
<evidence type="ECO:0000256" key="2">
    <source>
        <dbReference type="ARBA" id="ARBA00022723"/>
    </source>
</evidence>
<dbReference type="PANTHER" id="PTHR30600">
    <property type="entry name" value="CYTOCHROME C PEROXIDASE-RELATED"/>
    <property type="match status" value="1"/>
</dbReference>
<dbReference type="RefSeq" id="WP_197311204.1">
    <property type="nucleotide sequence ID" value="NZ_JADZLT010000050.1"/>
</dbReference>
<keyword evidence="2 4" id="KW-0479">Metal-binding</keyword>
<dbReference type="InterPro" id="IPR010538">
    <property type="entry name" value="DHOR"/>
</dbReference>
<name>A0A931I2L3_9HYPH</name>
<protein>
    <submittedName>
        <fullName evidence="7">C-type cytochrome</fullName>
    </submittedName>
</protein>
<dbReference type="Pfam" id="PF06537">
    <property type="entry name" value="DHOR"/>
    <property type="match status" value="2"/>
</dbReference>
<evidence type="ECO:0000256" key="3">
    <source>
        <dbReference type="ARBA" id="ARBA00023004"/>
    </source>
</evidence>
<sequence>MQGRRAAQPLRLAVAAALVFLAGAALAEGLLPHRDDLNPKDRTRVAAITAAPTDFSKPEKFEAMPGGATTNRRVFDRNAFSQFSGNLDFAGEQRFKLGNGLFRRLWVSAPSSTLASDGLGPLYNSRGCQNCHLKDGRGHPPGPDGAESFLMRLSVPGPDGPMAEPTYGGQFQDVAVAGLKAEGRIEVSYEEQPVTLADGTTVSLRKPTYALTDLDYGPMRDDVMMSPRVAPTMLGLGLLEAIDAGDILENADPDDADGDGISGRANRVLDDRTGEMVLGRFGWKAGQPTVEQQSAHAFLGDMGLSTPLMPFAWGDCTEAQGACRTAPHGDQAQLGPTEISQDMLDLVVFYSRNLAVPARRDIDDPAVLRGKALFHDAGCAACHRPKYVTRRDAAEKEQRFQLIWPMTDLLLHDMGDGLADHRPEAGADGREWRTPPLWGIGLTEAVNGHTLFLHDGRARNLTEAILWHGGEAEAARTRFAAMDAGARADLIRFLGSL</sequence>
<evidence type="ECO:0000259" key="6">
    <source>
        <dbReference type="PROSITE" id="PS51007"/>
    </source>
</evidence>
<feature type="signal peptide" evidence="5">
    <location>
        <begin position="1"/>
        <end position="27"/>
    </location>
</feature>
<dbReference type="PANTHER" id="PTHR30600:SF4">
    <property type="entry name" value="CYTOCHROME C DOMAIN-CONTAINING PROTEIN"/>
    <property type="match status" value="1"/>
</dbReference>
<keyword evidence="5" id="KW-0732">Signal</keyword>
<comment type="caution">
    <text evidence="7">The sequence shown here is derived from an EMBL/GenBank/DDBJ whole genome shotgun (WGS) entry which is preliminary data.</text>
</comment>
<dbReference type="Gene3D" id="1.10.760.10">
    <property type="entry name" value="Cytochrome c-like domain"/>
    <property type="match status" value="1"/>
</dbReference>
<dbReference type="SUPFAM" id="SSF46626">
    <property type="entry name" value="Cytochrome c"/>
    <property type="match status" value="1"/>
</dbReference>
<dbReference type="GO" id="GO:0020037">
    <property type="term" value="F:heme binding"/>
    <property type="evidence" value="ECO:0007669"/>
    <property type="project" value="InterPro"/>
</dbReference>
<dbReference type="PIRSF" id="PIRSF028099">
    <property type="entry name" value="DUF1111"/>
    <property type="match status" value="1"/>
</dbReference>
<reference evidence="7" key="1">
    <citation type="submission" date="2020-12" db="EMBL/GenBank/DDBJ databases">
        <title>Methylobrevis albus sp. nov., isolated from fresh water lack sediment.</title>
        <authorList>
            <person name="Zou Q."/>
        </authorList>
    </citation>
    <scope>NUCLEOTIDE SEQUENCE</scope>
    <source>
        <strain evidence="7">L22</strain>
    </source>
</reference>
<dbReference type="PROSITE" id="PS51007">
    <property type="entry name" value="CYTC"/>
    <property type="match status" value="1"/>
</dbReference>
<proteinExistence type="predicted"/>
<gene>
    <name evidence="7" type="ORF">I5731_09785</name>
</gene>
<dbReference type="AlphaFoldDB" id="A0A931I2L3"/>
<organism evidence="7 8">
    <name type="scientific">Methylobrevis albus</name>
    <dbReference type="NCBI Taxonomy" id="2793297"/>
    <lineage>
        <taxon>Bacteria</taxon>
        <taxon>Pseudomonadati</taxon>
        <taxon>Pseudomonadota</taxon>
        <taxon>Alphaproteobacteria</taxon>
        <taxon>Hyphomicrobiales</taxon>
        <taxon>Pleomorphomonadaceae</taxon>
        <taxon>Methylobrevis</taxon>
    </lineage>
</organism>
<feature type="domain" description="Cytochrome c" evidence="6">
    <location>
        <begin position="365"/>
        <end position="497"/>
    </location>
</feature>
<dbReference type="Proteomes" id="UP000631694">
    <property type="component" value="Unassembled WGS sequence"/>
</dbReference>
<dbReference type="EMBL" id="JADZLT010000050">
    <property type="protein sequence ID" value="MBH0238111.1"/>
    <property type="molecule type" value="Genomic_DNA"/>
</dbReference>
<dbReference type="InterPro" id="IPR009056">
    <property type="entry name" value="Cyt_c-like_dom"/>
</dbReference>
<evidence type="ECO:0000256" key="4">
    <source>
        <dbReference type="PROSITE-ProRule" id="PRU00433"/>
    </source>
</evidence>
<keyword evidence="8" id="KW-1185">Reference proteome</keyword>
<evidence type="ECO:0000256" key="5">
    <source>
        <dbReference type="SAM" id="SignalP"/>
    </source>
</evidence>
<dbReference type="GO" id="GO:0004130">
    <property type="term" value="F:cytochrome-c peroxidase activity"/>
    <property type="evidence" value="ECO:0007669"/>
    <property type="project" value="TreeGrafter"/>
</dbReference>
<evidence type="ECO:0000313" key="8">
    <source>
        <dbReference type="Proteomes" id="UP000631694"/>
    </source>
</evidence>
<dbReference type="GO" id="GO:0046872">
    <property type="term" value="F:metal ion binding"/>
    <property type="evidence" value="ECO:0007669"/>
    <property type="project" value="UniProtKB-KW"/>
</dbReference>
<dbReference type="GO" id="GO:0009055">
    <property type="term" value="F:electron transfer activity"/>
    <property type="evidence" value="ECO:0007669"/>
    <property type="project" value="InterPro"/>
</dbReference>
<feature type="chain" id="PRO_5037588735" evidence="5">
    <location>
        <begin position="28"/>
        <end position="497"/>
    </location>
</feature>
<dbReference type="InterPro" id="IPR036909">
    <property type="entry name" value="Cyt_c-like_dom_sf"/>
</dbReference>
<keyword evidence="3 4" id="KW-0408">Iron</keyword>
<dbReference type="InterPro" id="IPR051395">
    <property type="entry name" value="Cytochrome_c_Peroxidase/MauG"/>
</dbReference>